<comment type="caution">
    <text evidence="3">The sequence shown here is derived from an EMBL/GenBank/DDBJ whole genome shotgun (WGS) entry which is preliminary data.</text>
</comment>
<keyword evidence="1" id="KW-0648">Protein biosynthesis</keyword>
<dbReference type="Gene3D" id="3.90.960.10">
    <property type="entry name" value="YbaK/aminoacyl-tRNA synthetase-associated domain"/>
    <property type="match status" value="1"/>
</dbReference>
<sequence length="98" mass="11510">MTLKQMSELTGENKLSFASKEELFTKLKVEPGAVSLLNVLNDERKTIHYFIEKKIVNHPAVAFHPNRNDQTLVFHGEIIPKLMNYCQVTHYHMFEWNH</sequence>
<name>A0A917N3P4_9ENTE</name>
<protein>
    <recommendedName>
        <fullName evidence="2">YbaK/aminoacyl-tRNA synthetase-associated domain-containing protein</fullName>
    </recommendedName>
</protein>
<reference evidence="3" key="1">
    <citation type="journal article" date="2014" name="Int. J. Syst. Evol. Microbiol.">
        <title>Complete genome sequence of Corynebacterium casei LMG S-19264T (=DSM 44701T), isolated from a smear-ripened cheese.</title>
        <authorList>
            <consortium name="US DOE Joint Genome Institute (JGI-PGF)"/>
            <person name="Walter F."/>
            <person name="Albersmeier A."/>
            <person name="Kalinowski J."/>
            <person name="Ruckert C."/>
        </authorList>
    </citation>
    <scope>NUCLEOTIDE SEQUENCE</scope>
    <source>
        <strain evidence="3">CCM 8433</strain>
    </source>
</reference>
<dbReference type="InterPro" id="IPR036754">
    <property type="entry name" value="YbaK/aa-tRNA-synt-asso_dom_sf"/>
</dbReference>
<feature type="domain" description="YbaK/aminoacyl-tRNA synthetase-associated" evidence="2">
    <location>
        <begin position="2"/>
        <end position="77"/>
    </location>
</feature>
<dbReference type="InterPro" id="IPR007214">
    <property type="entry name" value="YbaK/aa-tRNA-synth-assoc-dom"/>
</dbReference>
<dbReference type="Proteomes" id="UP000622610">
    <property type="component" value="Unassembled WGS sequence"/>
</dbReference>
<dbReference type="Pfam" id="PF04073">
    <property type="entry name" value="tRNA_edit"/>
    <property type="match status" value="1"/>
</dbReference>
<dbReference type="EMBL" id="BMDT01000001">
    <property type="protein sequence ID" value="GGI64656.1"/>
    <property type="molecule type" value="Genomic_DNA"/>
</dbReference>
<reference evidence="3" key="2">
    <citation type="submission" date="2020-09" db="EMBL/GenBank/DDBJ databases">
        <authorList>
            <person name="Sun Q."/>
            <person name="Sedlacek I."/>
        </authorList>
    </citation>
    <scope>NUCLEOTIDE SEQUENCE</scope>
    <source>
        <strain evidence="3">CCM 8433</strain>
    </source>
</reference>
<evidence type="ECO:0000256" key="1">
    <source>
        <dbReference type="ARBA" id="ARBA00022917"/>
    </source>
</evidence>
<keyword evidence="4" id="KW-1185">Reference proteome</keyword>
<gene>
    <name evidence="3" type="ORF">GCM10011482_03100</name>
</gene>
<evidence type="ECO:0000259" key="2">
    <source>
        <dbReference type="Pfam" id="PF04073"/>
    </source>
</evidence>
<dbReference type="SUPFAM" id="SSF55826">
    <property type="entry name" value="YbaK/ProRS associated domain"/>
    <property type="match status" value="1"/>
</dbReference>
<proteinExistence type="predicted"/>
<dbReference type="AlphaFoldDB" id="A0A917N3P4"/>
<evidence type="ECO:0000313" key="4">
    <source>
        <dbReference type="Proteomes" id="UP000622610"/>
    </source>
</evidence>
<evidence type="ECO:0000313" key="3">
    <source>
        <dbReference type="EMBL" id="GGI64656.1"/>
    </source>
</evidence>
<dbReference type="GO" id="GO:0006412">
    <property type="term" value="P:translation"/>
    <property type="evidence" value="ECO:0007669"/>
    <property type="project" value="UniProtKB-KW"/>
</dbReference>
<organism evidence="3 4">
    <name type="scientific">Enterococcus alcedinis</name>
    <dbReference type="NCBI Taxonomy" id="1274384"/>
    <lineage>
        <taxon>Bacteria</taxon>
        <taxon>Bacillati</taxon>
        <taxon>Bacillota</taxon>
        <taxon>Bacilli</taxon>
        <taxon>Lactobacillales</taxon>
        <taxon>Enterococcaceae</taxon>
        <taxon>Enterococcus</taxon>
    </lineage>
</organism>
<accession>A0A917N3P4</accession>
<dbReference type="GO" id="GO:0002161">
    <property type="term" value="F:aminoacyl-tRNA deacylase activity"/>
    <property type="evidence" value="ECO:0007669"/>
    <property type="project" value="InterPro"/>
</dbReference>